<dbReference type="AlphaFoldDB" id="A0A401SES6"/>
<organism evidence="2 3">
    <name type="scientific">Chiloscyllium punctatum</name>
    <name type="common">Brownbanded bambooshark</name>
    <name type="synonym">Hemiscyllium punctatum</name>
    <dbReference type="NCBI Taxonomy" id="137246"/>
    <lineage>
        <taxon>Eukaryota</taxon>
        <taxon>Metazoa</taxon>
        <taxon>Chordata</taxon>
        <taxon>Craniata</taxon>
        <taxon>Vertebrata</taxon>
        <taxon>Chondrichthyes</taxon>
        <taxon>Elasmobranchii</taxon>
        <taxon>Galeomorphii</taxon>
        <taxon>Galeoidea</taxon>
        <taxon>Orectolobiformes</taxon>
        <taxon>Hemiscylliidae</taxon>
        <taxon>Chiloscyllium</taxon>
    </lineage>
</organism>
<dbReference type="GO" id="GO:0140291">
    <property type="term" value="P:peptidyl-glutamate ADP-deribosylation"/>
    <property type="evidence" value="ECO:0007669"/>
    <property type="project" value="TreeGrafter"/>
</dbReference>
<evidence type="ECO:0000313" key="3">
    <source>
        <dbReference type="Proteomes" id="UP000287033"/>
    </source>
</evidence>
<dbReference type="InterPro" id="IPR002589">
    <property type="entry name" value="Macro_dom"/>
</dbReference>
<comment type="caution">
    <text evidence="2">The sequence shown here is derived from an EMBL/GenBank/DDBJ whole genome shotgun (WGS) entry which is preliminary data.</text>
</comment>
<dbReference type="GO" id="GO:0042278">
    <property type="term" value="P:purine nucleoside metabolic process"/>
    <property type="evidence" value="ECO:0007669"/>
    <property type="project" value="TreeGrafter"/>
</dbReference>
<dbReference type="PROSITE" id="PS51154">
    <property type="entry name" value="MACRO"/>
    <property type="match status" value="1"/>
</dbReference>
<dbReference type="GO" id="GO:0140293">
    <property type="term" value="F:ADP-ribosylglutamate hydrolase activity"/>
    <property type="evidence" value="ECO:0007669"/>
    <property type="project" value="TreeGrafter"/>
</dbReference>
<reference evidence="2 3" key="1">
    <citation type="journal article" date="2018" name="Nat. Ecol. Evol.">
        <title>Shark genomes provide insights into elasmobranch evolution and the origin of vertebrates.</title>
        <authorList>
            <person name="Hara Y"/>
            <person name="Yamaguchi K"/>
            <person name="Onimaru K"/>
            <person name="Kadota M"/>
            <person name="Koyanagi M"/>
            <person name="Keeley SD"/>
            <person name="Tatsumi K"/>
            <person name="Tanaka K"/>
            <person name="Motone F"/>
            <person name="Kageyama Y"/>
            <person name="Nozu R"/>
            <person name="Adachi N"/>
            <person name="Nishimura O"/>
            <person name="Nakagawa R"/>
            <person name="Tanegashima C"/>
            <person name="Kiyatake I"/>
            <person name="Matsumoto R"/>
            <person name="Murakumo K"/>
            <person name="Nishida K"/>
            <person name="Terakita A"/>
            <person name="Kuratani S"/>
            <person name="Sato K"/>
            <person name="Hyodo S Kuraku.S."/>
        </authorList>
    </citation>
    <scope>NUCLEOTIDE SEQUENCE [LARGE SCALE GENOMIC DNA]</scope>
</reference>
<evidence type="ECO:0000313" key="2">
    <source>
        <dbReference type="EMBL" id="GCC28916.1"/>
    </source>
</evidence>
<keyword evidence="3" id="KW-1185">Reference proteome</keyword>
<name>A0A401SES6_CHIPU</name>
<dbReference type="PANTHER" id="PTHR11106">
    <property type="entry name" value="GANGLIOSIDE INDUCED DIFFERENTIATION ASSOCIATED PROTEIN 2-RELATED"/>
    <property type="match status" value="1"/>
</dbReference>
<sequence>MEYLCSFLFLDVIHTVGPIARGSCDERLKRQLRNCYEASLKLLETQGLKSIAFPCISTGIYGFPQDDAAEIAVSTVKEWLTEKQALNDFRSGLQVAPFTQRE</sequence>
<dbReference type="OrthoDB" id="6133115at2759"/>
<dbReference type="STRING" id="137246.A0A401SES6"/>
<feature type="domain" description="Macro" evidence="1">
    <location>
        <begin position="1"/>
        <end position="102"/>
    </location>
</feature>
<dbReference type="SUPFAM" id="SSF52949">
    <property type="entry name" value="Macro domain-like"/>
    <property type="match status" value="1"/>
</dbReference>
<dbReference type="InterPro" id="IPR043472">
    <property type="entry name" value="Macro_dom-like"/>
</dbReference>
<protein>
    <recommendedName>
        <fullName evidence="1">Macro domain-containing protein</fullName>
    </recommendedName>
</protein>
<dbReference type="Pfam" id="PF01661">
    <property type="entry name" value="Macro"/>
    <property type="match status" value="1"/>
</dbReference>
<dbReference type="EMBL" id="BEZZ01000225">
    <property type="protein sequence ID" value="GCC28916.1"/>
    <property type="molecule type" value="Genomic_DNA"/>
</dbReference>
<dbReference type="GO" id="GO:0005654">
    <property type="term" value="C:nucleoplasm"/>
    <property type="evidence" value="ECO:0007669"/>
    <property type="project" value="TreeGrafter"/>
</dbReference>
<accession>A0A401SES6</accession>
<proteinExistence type="predicted"/>
<evidence type="ECO:0000259" key="1">
    <source>
        <dbReference type="PROSITE" id="PS51154"/>
    </source>
</evidence>
<dbReference type="GO" id="GO:0006974">
    <property type="term" value="P:DNA damage response"/>
    <property type="evidence" value="ECO:0007669"/>
    <property type="project" value="TreeGrafter"/>
</dbReference>
<dbReference type="Gene3D" id="3.40.220.10">
    <property type="entry name" value="Leucine Aminopeptidase, subunit E, domain 1"/>
    <property type="match status" value="1"/>
</dbReference>
<dbReference type="Proteomes" id="UP000287033">
    <property type="component" value="Unassembled WGS sequence"/>
</dbReference>
<gene>
    <name evidence="2" type="ORF">chiPu_0007350</name>
</gene>
<dbReference type="PANTHER" id="PTHR11106:SF27">
    <property type="entry name" value="MACRO DOMAIN-CONTAINING PROTEIN"/>
    <property type="match status" value="1"/>
</dbReference>